<reference evidence="1" key="1">
    <citation type="submission" date="2021-05" db="EMBL/GenBank/DDBJ databases">
        <authorList>
            <person name="Alioto T."/>
            <person name="Alioto T."/>
            <person name="Gomez Garrido J."/>
        </authorList>
    </citation>
    <scope>NUCLEOTIDE SEQUENCE</scope>
</reference>
<proteinExistence type="predicted"/>
<evidence type="ECO:0000313" key="1">
    <source>
        <dbReference type="EMBL" id="CAG6443665.1"/>
    </source>
</evidence>
<dbReference type="AlphaFoldDB" id="A0A8D7ZTK6"/>
<protein>
    <submittedName>
        <fullName evidence="1">(northern house mosquito) hypothetical protein</fullName>
    </submittedName>
</protein>
<name>A0A8D7ZTK6_CULPI</name>
<organism evidence="1">
    <name type="scientific">Culex pipiens</name>
    <name type="common">House mosquito</name>
    <dbReference type="NCBI Taxonomy" id="7175"/>
    <lineage>
        <taxon>Eukaryota</taxon>
        <taxon>Metazoa</taxon>
        <taxon>Ecdysozoa</taxon>
        <taxon>Arthropoda</taxon>
        <taxon>Hexapoda</taxon>
        <taxon>Insecta</taxon>
        <taxon>Pterygota</taxon>
        <taxon>Neoptera</taxon>
        <taxon>Endopterygota</taxon>
        <taxon>Diptera</taxon>
        <taxon>Nematocera</taxon>
        <taxon>Culicoidea</taxon>
        <taxon>Culicidae</taxon>
        <taxon>Culicinae</taxon>
        <taxon>Culicini</taxon>
        <taxon>Culex</taxon>
        <taxon>Culex</taxon>
    </lineage>
</organism>
<dbReference type="EMBL" id="HBUE01000720">
    <property type="protein sequence ID" value="CAG6443665.1"/>
    <property type="molecule type" value="Transcribed_RNA"/>
</dbReference>
<sequence>MMLWRGLVQVLQDLVHRNGTDKVGTTVVIVAAAAAAAAAVGQRSSGRAAGGLVGRGRRFVGTSANLQARRVNDWGFQGDRLRRCGCHPTLLVGHRRRRRLIPSEVGLGRSGRIGCRFTFLLGGCLRRRLVLVQRGTQFGTAGGDLLKVGLARSLRCRR</sequence>
<accession>A0A8D7ZTK6</accession>